<proteinExistence type="predicted"/>
<feature type="compositionally biased region" description="Basic and acidic residues" evidence="1">
    <location>
        <begin position="22"/>
        <end position="37"/>
    </location>
</feature>
<dbReference type="AlphaFoldDB" id="A0A9Q9RR22"/>
<organism evidence="2 3">
    <name type="scientific">Fusarium fujikuroi</name>
    <name type="common">Bakanae and foot rot disease fungus</name>
    <name type="synonym">Gibberella fujikuroi</name>
    <dbReference type="NCBI Taxonomy" id="5127"/>
    <lineage>
        <taxon>Eukaryota</taxon>
        <taxon>Fungi</taxon>
        <taxon>Dikarya</taxon>
        <taxon>Ascomycota</taxon>
        <taxon>Pezizomycotina</taxon>
        <taxon>Sordariomycetes</taxon>
        <taxon>Hypocreomycetidae</taxon>
        <taxon>Hypocreales</taxon>
        <taxon>Nectriaceae</taxon>
        <taxon>Fusarium</taxon>
        <taxon>Fusarium fujikuroi species complex</taxon>
    </lineage>
</organism>
<comment type="caution">
    <text evidence="2">The sequence shown here is derived from an EMBL/GenBank/DDBJ whole genome shotgun (WGS) entry which is preliminary data.</text>
</comment>
<reference evidence="2" key="1">
    <citation type="submission" date="2019-05" db="EMBL/GenBank/DDBJ databases">
        <authorList>
            <person name="Piombo E."/>
        </authorList>
    </citation>
    <scope>NUCLEOTIDE SEQUENCE</scope>
    <source>
        <strain evidence="2">C2S</strain>
    </source>
</reference>
<evidence type="ECO:0000313" key="2">
    <source>
        <dbReference type="EMBL" id="VTT71744.1"/>
    </source>
</evidence>
<feature type="compositionally biased region" description="Polar residues" evidence="1">
    <location>
        <begin position="11"/>
        <end position="20"/>
    </location>
</feature>
<feature type="region of interest" description="Disordered" evidence="1">
    <location>
        <begin position="1"/>
        <end position="59"/>
    </location>
</feature>
<evidence type="ECO:0000313" key="3">
    <source>
        <dbReference type="Proteomes" id="UP000760494"/>
    </source>
</evidence>
<sequence length="59" mass="6515">MELGQAGLSEPSPTTHQQGVENDWRKKQKDHGNDLRGSEPPAGRCGRGIGFFTFRPYAT</sequence>
<accession>A0A9Q9RR22</accession>
<evidence type="ECO:0000256" key="1">
    <source>
        <dbReference type="SAM" id="MobiDB-lite"/>
    </source>
</evidence>
<dbReference type="Proteomes" id="UP000760494">
    <property type="component" value="Unassembled WGS sequence"/>
</dbReference>
<dbReference type="EMBL" id="CABFJX010000334">
    <property type="protein sequence ID" value="VTT71744.1"/>
    <property type="molecule type" value="Genomic_DNA"/>
</dbReference>
<protein>
    <submittedName>
        <fullName evidence="2">Uncharacterized protein</fullName>
    </submittedName>
</protein>
<gene>
    <name evidence="2" type="ORF">C2S_1437</name>
</gene>
<name>A0A9Q9RR22_FUSFU</name>